<dbReference type="PANTHER" id="PTHR23072">
    <property type="entry name" value="PHOSPHATIDYLINOSITOL GLYCAN-RELATED"/>
    <property type="match status" value="1"/>
</dbReference>
<accession>A0A420I136</accession>
<dbReference type="InterPro" id="IPR045687">
    <property type="entry name" value="PIGG/GPI7_C"/>
</dbReference>
<organism evidence="3 4">
    <name type="scientific">Erysiphe neolycopersici</name>
    <dbReference type="NCBI Taxonomy" id="212602"/>
    <lineage>
        <taxon>Eukaryota</taxon>
        <taxon>Fungi</taxon>
        <taxon>Dikarya</taxon>
        <taxon>Ascomycota</taxon>
        <taxon>Pezizomycotina</taxon>
        <taxon>Leotiomycetes</taxon>
        <taxon>Erysiphales</taxon>
        <taxon>Erysiphaceae</taxon>
        <taxon>Erysiphe</taxon>
    </lineage>
</organism>
<reference evidence="3 4" key="1">
    <citation type="journal article" date="2018" name="BMC Genomics">
        <title>Comparative genome analyses reveal sequence features reflecting distinct modes of host-adaptation between dicot and monocot powdery mildew.</title>
        <authorList>
            <person name="Wu Y."/>
            <person name="Ma X."/>
            <person name="Pan Z."/>
            <person name="Kale S.D."/>
            <person name="Song Y."/>
            <person name="King H."/>
            <person name="Zhang Q."/>
            <person name="Presley C."/>
            <person name="Deng X."/>
            <person name="Wei C.I."/>
            <person name="Xiao S."/>
        </authorList>
    </citation>
    <scope>NUCLEOTIDE SEQUENCE [LARGE SCALE GENOMIC DNA]</scope>
    <source>
        <strain evidence="3">UMSG2</strain>
    </source>
</reference>
<dbReference type="GO" id="GO:0005789">
    <property type="term" value="C:endoplasmic reticulum membrane"/>
    <property type="evidence" value="ECO:0007669"/>
    <property type="project" value="UniProtKB-SubCell"/>
</dbReference>
<dbReference type="InterPro" id="IPR039527">
    <property type="entry name" value="PIGG/GPI7"/>
</dbReference>
<evidence type="ECO:0000259" key="2">
    <source>
        <dbReference type="Pfam" id="PF19316"/>
    </source>
</evidence>
<dbReference type="OrthoDB" id="272139at2759"/>
<feature type="transmembrane region" description="Helical" evidence="1">
    <location>
        <begin position="398"/>
        <end position="421"/>
    </location>
</feature>
<comment type="caution">
    <text evidence="3">The sequence shown here is derived from an EMBL/GenBank/DDBJ whole genome shotgun (WGS) entry which is preliminary data.</text>
</comment>
<feature type="transmembrane region" description="Helical" evidence="1">
    <location>
        <begin position="480"/>
        <end position="505"/>
    </location>
</feature>
<dbReference type="GO" id="GO:0006506">
    <property type="term" value="P:GPI anchor biosynthetic process"/>
    <property type="evidence" value="ECO:0007669"/>
    <property type="project" value="UniProtKB-UniPathway"/>
</dbReference>
<keyword evidence="1 3" id="KW-0808">Transferase</keyword>
<feature type="transmembrane region" description="Helical" evidence="1">
    <location>
        <begin position="328"/>
        <end position="348"/>
    </location>
</feature>
<proteinExistence type="inferred from homology"/>
<dbReference type="UniPathway" id="UPA00196"/>
<dbReference type="AlphaFoldDB" id="A0A420I136"/>
<keyword evidence="4" id="KW-1185">Reference proteome</keyword>
<dbReference type="Proteomes" id="UP000286134">
    <property type="component" value="Unassembled WGS sequence"/>
</dbReference>
<feature type="transmembrane region" description="Helical" evidence="1">
    <location>
        <begin position="101"/>
        <end position="119"/>
    </location>
</feature>
<comment type="pathway">
    <text evidence="1">Glycolipid biosynthesis; glycosylphosphatidylinositol-anchor biosynthesis.</text>
</comment>
<protein>
    <recommendedName>
        <fullName evidence="1">GPI ethanolamine phosphate transferase 2</fullName>
    </recommendedName>
</protein>
<feature type="transmembrane region" description="Helical" evidence="1">
    <location>
        <begin position="441"/>
        <end position="468"/>
    </location>
</feature>
<feature type="transmembrane region" description="Helical" evidence="1">
    <location>
        <begin position="285"/>
        <end position="308"/>
    </location>
</feature>
<evidence type="ECO:0000313" key="4">
    <source>
        <dbReference type="Proteomes" id="UP000286134"/>
    </source>
</evidence>
<gene>
    <name evidence="3" type="ORF">OnM2_025081</name>
</gene>
<comment type="function">
    <text evidence="1">Ethanolamine phosphate transferase involved in glycosylphosphatidylinositol-anchor biosynthesis. Transfers ethanolamine phosphate to the GPI second mannose.</text>
</comment>
<feature type="transmembrane region" description="Helical" evidence="1">
    <location>
        <begin position="246"/>
        <end position="265"/>
    </location>
</feature>
<keyword evidence="1" id="KW-0337">GPI-anchor biosynthesis</keyword>
<evidence type="ECO:0000313" key="3">
    <source>
        <dbReference type="EMBL" id="RKF63371.1"/>
    </source>
</evidence>
<keyword evidence="1" id="KW-0256">Endoplasmic reticulum</keyword>
<keyword evidence="1" id="KW-1133">Transmembrane helix</keyword>
<name>A0A420I136_9PEZI</name>
<keyword evidence="1" id="KW-0812">Transmembrane</keyword>
<feature type="domain" description="GPI ethanolamine phosphate transferase 2 C-terminal" evidence="2">
    <location>
        <begin position="93"/>
        <end position="507"/>
    </location>
</feature>
<dbReference type="PANTHER" id="PTHR23072:SF0">
    <property type="entry name" value="GPI ETHANOLAMINE PHOSPHATE TRANSFERASE 2"/>
    <property type="match status" value="1"/>
</dbReference>
<dbReference type="Pfam" id="PF19316">
    <property type="entry name" value="PIGO_PIGG"/>
    <property type="match status" value="1"/>
</dbReference>
<dbReference type="GO" id="GO:0051267">
    <property type="term" value="F:CP2 mannose-ethanolamine phosphotransferase activity"/>
    <property type="evidence" value="ECO:0007669"/>
    <property type="project" value="TreeGrafter"/>
</dbReference>
<evidence type="ECO:0000256" key="1">
    <source>
        <dbReference type="RuleBase" id="RU367106"/>
    </source>
</evidence>
<sequence>MLKLVGDDRIQLYLRNVEQILRLLKATFPSFNTEKATQNCEASYDSIEKLACQWKLLIESVPENGNDEESLQIWQKSISMWLKQAQEIMSNVATNYDLSRLGYGMAVAIISLGLSIYAASKIIAQEIMSCFTFSIISFLYGIMMFGSSYVEEEHSFWYWATSAWLGLLLIKSSGKLGFHLLCFGLVLLRIAMRWNQTGNKFIGEPDIAKSYLLKHSTMLWLLVTISYLWNLSSLQHQIRHLKSPKFDIIIITMSTAALILKISLTDEDSPEIIGDWLRFIANLNFGIPIVIRVRLLFLILSVILFFAFTLRLRQRTTSYQTACIAHKILIFLLFTQSRVENIPLLLIFEMLFTLLDRLHLSVFEVTITTILLQQTSFFTQGGSNAISSIDLSNAYNGIINFNVLAVGALTFIGNWTGPILWTSASNLMLLRINRTRKNNLFFSHLAILTIFLLSSLTFTMAACIMLRTHLFVWTVFSPKFLYSLAWSLGQHLCINLGLGSLLYWVGTRK</sequence>
<keyword evidence="1" id="KW-0472">Membrane</keyword>
<dbReference type="EMBL" id="MCFK01002595">
    <property type="protein sequence ID" value="RKF63371.1"/>
    <property type="molecule type" value="Genomic_DNA"/>
</dbReference>
<comment type="similarity">
    <text evidence="1">Belongs to the PIGG/PIGN/PIGO family. PIGG subfamily.</text>
</comment>
<dbReference type="STRING" id="212602.A0A420I136"/>
<feature type="transmembrane region" description="Helical" evidence="1">
    <location>
        <begin position="131"/>
        <end position="150"/>
    </location>
</feature>
<comment type="subcellular location">
    <subcellularLocation>
        <location evidence="1">Endoplasmic reticulum membrane</location>
        <topology evidence="1">Multi-pass membrane protein</topology>
    </subcellularLocation>
</comment>